<organism evidence="1 2">
    <name type="scientific">Digitaria exilis</name>
    <dbReference type="NCBI Taxonomy" id="1010633"/>
    <lineage>
        <taxon>Eukaryota</taxon>
        <taxon>Viridiplantae</taxon>
        <taxon>Streptophyta</taxon>
        <taxon>Embryophyta</taxon>
        <taxon>Tracheophyta</taxon>
        <taxon>Spermatophyta</taxon>
        <taxon>Magnoliopsida</taxon>
        <taxon>Liliopsida</taxon>
        <taxon>Poales</taxon>
        <taxon>Poaceae</taxon>
        <taxon>PACMAD clade</taxon>
        <taxon>Panicoideae</taxon>
        <taxon>Panicodae</taxon>
        <taxon>Paniceae</taxon>
        <taxon>Anthephorinae</taxon>
        <taxon>Digitaria</taxon>
    </lineage>
</organism>
<dbReference type="EMBL" id="JACEFO010002676">
    <property type="protein sequence ID" value="KAF8651752.1"/>
    <property type="molecule type" value="Genomic_DNA"/>
</dbReference>
<sequence length="78" mass="8027">MAAAGGAGGSSPSGTKTKKLKIAVIHPDLGIDRIILMDRATFQEETLLTTTAREQTGFKDIGGSQFCASSGCLPSLNS</sequence>
<keyword evidence="2" id="KW-1185">Reference proteome</keyword>
<dbReference type="Proteomes" id="UP000636709">
    <property type="component" value="Unassembled WGS sequence"/>
</dbReference>
<reference evidence="1" key="1">
    <citation type="submission" date="2020-07" db="EMBL/GenBank/DDBJ databases">
        <title>Genome sequence and genetic diversity analysis of an under-domesticated orphan crop, white fonio (Digitaria exilis).</title>
        <authorList>
            <person name="Bennetzen J.L."/>
            <person name="Chen S."/>
            <person name="Ma X."/>
            <person name="Wang X."/>
            <person name="Yssel A.E.J."/>
            <person name="Chaluvadi S.R."/>
            <person name="Johnson M."/>
            <person name="Gangashetty P."/>
            <person name="Hamidou F."/>
            <person name="Sanogo M.D."/>
            <person name="Zwaenepoel A."/>
            <person name="Wallace J."/>
            <person name="Van De Peer Y."/>
            <person name="Van Deynze A."/>
        </authorList>
    </citation>
    <scope>NUCLEOTIDE SEQUENCE</scope>
    <source>
        <tissue evidence="1">Leaves</tissue>
    </source>
</reference>
<dbReference type="AlphaFoldDB" id="A0A835DWJ9"/>
<proteinExistence type="predicted"/>
<gene>
    <name evidence="1" type="ORF">HU200_063268</name>
</gene>
<evidence type="ECO:0000313" key="2">
    <source>
        <dbReference type="Proteomes" id="UP000636709"/>
    </source>
</evidence>
<protein>
    <submittedName>
        <fullName evidence="1">Uncharacterized protein</fullName>
    </submittedName>
</protein>
<comment type="caution">
    <text evidence="1">The sequence shown here is derived from an EMBL/GenBank/DDBJ whole genome shotgun (WGS) entry which is preliminary data.</text>
</comment>
<accession>A0A835DWJ9</accession>
<name>A0A835DWJ9_9POAL</name>
<evidence type="ECO:0000313" key="1">
    <source>
        <dbReference type="EMBL" id="KAF8651752.1"/>
    </source>
</evidence>